<reference evidence="3" key="1">
    <citation type="journal article" date="2019" name="Int. J. Syst. Evol. Microbiol.">
        <title>The Global Catalogue of Microorganisms (GCM) 10K type strain sequencing project: providing services to taxonomists for standard genome sequencing and annotation.</title>
        <authorList>
            <consortium name="The Broad Institute Genomics Platform"/>
            <consortium name="The Broad Institute Genome Sequencing Center for Infectious Disease"/>
            <person name="Wu L."/>
            <person name="Ma J."/>
        </authorList>
    </citation>
    <scope>NUCLEOTIDE SEQUENCE [LARGE SCALE GENOMIC DNA]</scope>
    <source>
        <strain evidence="3">CGMCC 1.15923</strain>
    </source>
</reference>
<dbReference type="PANTHER" id="PTHR30212:SF2">
    <property type="entry name" value="PROTEIN YIIM"/>
    <property type="match status" value="1"/>
</dbReference>
<proteinExistence type="predicted"/>
<dbReference type="InterPro" id="IPR011037">
    <property type="entry name" value="Pyrv_Knase-like_insert_dom_sf"/>
</dbReference>
<organism evidence="2 3">
    <name type="scientific">Oceanisphaera marina</name>
    <dbReference type="NCBI Taxonomy" id="2017550"/>
    <lineage>
        <taxon>Bacteria</taxon>
        <taxon>Pseudomonadati</taxon>
        <taxon>Pseudomonadota</taxon>
        <taxon>Gammaproteobacteria</taxon>
        <taxon>Aeromonadales</taxon>
        <taxon>Aeromonadaceae</taxon>
        <taxon>Oceanisphaera</taxon>
    </lineage>
</organism>
<dbReference type="SUPFAM" id="SSF50800">
    <property type="entry name" value="PK beta-barrel domain-like"/>
    <property type="match status" value="1"/>
</dbReference>
<dbReference type="PANTHER" id="PTHR30212">
    <property type="entry name" value="PROTEIN YIIM"/>
    <property type="match status" value="1"/>
</dbReference>
<sequence length="229" mass="25261">MQVSILAGKAAMLNEQICSAIDKRLISGRQFCGFTGLSGDAQVSRQFHGGAERALHYYPREHYDFWHSWFQGMGLHSTLPLLGAGAFGENISGVGLAEQDACIGDIYRLDDALIQISQPRSPCYKLNARFGYDFFSVLVQGNGRTGWLLRVLETGEVGPEARLILQARPHPQMSVKRAGDIVFNQAFDRGGLQELAALAGLSPSWRQKADDYLFAGQVTDWSQRLLGPK</sequence>
<keyword evidence="3" id="KW-1185">Reference proteome</keyword>
<dbReference type="PROSITE" id="PS51340">
    <property type="entry name" value="MOSC"/>
    <property type="match status" value="1"/>
</dbReference>
<protein>
    <submittedName>
        <fullName evidence="2">Molybdenum cofactor sulfurase</fullName>
    </submittedName>
</protein>
<name>A0ABQ1IKM7_9GAMM</name>
<comment type="caution">
    <text evidence="2">The sequence shown here is derived from an EMBL/GenBank/DDBJ whole genome shotgun (WGS) entry which is preliminary data.</text>
</comment>
<accession>A0ABQ1IKM7</accession>
<evidence type="ECO:0000313" key="3">
    <source>
        <dbReference type="Proteomes" id="UP000646152"/>
    </source>
</evidence>
<dbReference type="Gene3D" id="2.40.33.20">
    <property type="entry name" value="PK beta-barrel domain-like"/>
    <property type="match status" value="1"/>
</dbReference>
<feature type="domain" description="MOSC" evidence="1">
    <location>
        <begin position="24"/>
        <end position="166"/>
    </location>
</feature>
<evidence type="ECO:0000259" key="1">
    <source>
        <dbReference type="PROSITE" id="PS51340"/>
    </source>
</evidence>
<evidence type="ECO:0000313" key="2">
    <source>
        <dbReference type="EMBL" id="GGB44030.1"/>
    </source>
</evidence>
<gene>
    <name evidence="2" type="ORF">GCM10011502_16700</name>
</gene>
<dbReference type="InterPro" id="IPR005302">
    <property type="entry name" value="MoCF_Sase_C"/>
</dbReference>
<dbReference type="InterPro" id="IPR005163">
    <property type="entry name" value="Tri_helical_YiiM-like"/>
</dbReference>
<dbReference type="Proteomes" id="UP000646152">
    <property type="component" value="Unassembled WGS sequence"/>
</dbReference>
<dbReference type="Pfam" id="PF03473">
    <property type="entry name" value="MOSC"/>
    <property type="match status" value="1"/>
</dbReference>
<dbReference type="RefSeq" id="WP_188629656.1">
    <property type="nucleotide sequence ID" value="NZ_BMKE01000012.1"/>
</dbReference>
<dbReference type="Pfam" id="PF03475">
    <property type="entry name" value="YiiM_3-alpha"/>
    <property type="match status" value="1"/>
</dbReference>
<dbReference type="InterPro" id="IPR052353">
    <property type="entry name" value="Benzoxazolinone_Detox_Enz"/>
</dbReference>
<dbReference type="EMBL" id="BMKE01000012">
    <property type="protein sequence ID" value="GGB44030.1"/>
    <property type="molecule type" value="Genomic_DNA"/>
</dbReference>